<dbReference type="CDD" id="cd20406">
    <property type="entry name" value="Tudor_Agenet_AtDUF_rpt2_4"/>
    <property type="match status" value="1"/>
</dbReference>
<dbReference type="SMART" id="SM00743">
    <property type="entry name" value="Agenet"/>
    <property type="match status" value="2"/>
</dbReference>
<feature type="domain" description="Agenet" evidence="1">
    <location>
        <begin position="97"/>
        <end position="152"/>
    </location>
</feature>
<dbReference type="PANTHER" id="PTHR31917:SF148">
    <property type="entry name" value="DUF724 DOMAIN-CONTAINING PROTEIN 2"/>
    <property type="match status" value="1"/>
</dbReference>
<feature type="domain" description="Agenet" evidence="1">
    <location>
        <begin position="27"/>
        <end position="95"/>
    </location>
</feature>
<dbReference type="EMBL" id="JAMZMK010007511">
    <property type="protein sequence ID" value="KAI7744524.1"/>
    <property type="molecule type" value="Genomic_DNA"/>
</dbReference>
<reference evidence="2" key="1">
    <citation type="submission" date="2022-06" db="EMBL/GenBank/DDBJ databases">
        <title>Uncovering the hologenomic basis of an extraordinary plant invasion.</title>
        <authorList>
            <person name="Bieker V.C."/>
            <person name="Martin M.D."/>
            <person name="Gilbert T."/>
            <person name="Hodgins K."/>
            <person name="Battlay P."/>
            <person name="Petersen B."/>
            <person name="Wilson J."/>
        </authorList>
    </citation>
    <scope>NUCLEOTIDE SEQUENCE</scope>
    <source>
        <strain evidence="2">AA19_3_7</strain>
        <tissue evidence="2">Leaf</tissue>
    </source>
</reference>
<comment type="caution">
    <text evidence="2">The sequence shown here is derived from an EMBL/GenBank/DDBJ whole genome shotgun (WGS) entry which is preliminary data.</text>
</comment>
<dbReference type="Pfam" id="PF05641">
    <property type="entry name" value="Agenet"/>
    <property type="match status" value="2"/>
</dbReference>
<dbReference type="AlphaFoldDB" id="A0AAD5CMT6"/>
<dbReference type="CDD" id="cd20405">
    <property type="entry name" value="Tudor_Agenet_AtDUF_rpt1_3"/>
    <property type="match status" value="1"/>
</dbReference>
<accession>A0AAD5CMT6</accession>
<sequence>MLNPSFYTQTRVSILIITGGSKVYNKMDYKRGDKVEVVNNEEGFKGSFFPANIISKVSDNEYIVQYRTLVKDDNSGPLREVLSAKNIRPAPREIVASGFRLSESVDAYVEDGWWAAKVVGKSGSDYVVRFDNECEEKTYPLDLLRVHQDWKCKDGVWVFSGK</sequence>
<dbReference type="PANTHER" id="PTHR31917">
    <property type="entry name" value="AGENET DOMAIN-CONTAINING PROTEIN-RELATED"/>
    <property type="match status" value="1"/>
</dbReference>
<gene>
    <name evidence="2" type="ORF">M8C21_014588</name>
</gene>
<name>A0AAD5CMT6_AMBAR</name>
<evidence type="ECO:0000313" key="3">
    <source>
        <dbReference type="Proteomes" id="UP001206925"/>
    </source>
</evidence>
<dbReference type="InterPro" id="IPR008395">
    <property type="entry name" value="Agenet-like_dom"/>
</dbReference>
<organism evidence="2 3">
    <name type="scientific">Ambrosia artemisiifolia</name>
    <name type="common">Common ragweed</name>
    <dbReference type="NCBI Taxonomy" id="4212"/>
    <lineage>
        <taxon>Eukaryota</taxon>
        <taxon>Viridiplantae</taxon>
        <taxon>Streptophyta</taxon>
        <taxon>Embryophyta</taxon>
        <taxon>Tracheophyta</taxon>
        <taxon>Spermatophyta</taxon>
        <taxon>Magnoliopsida</taxon>
        <taxon>eudicotyledons</taxon>
        <taxon>Gunneridae</taxon>
        <taxon>Pentapetalae</taxon>
        <taxon>asterids</taxon>
        <taxon>campanulids</taxon>
        <taxon>Asterales</taxon>
        <taxon>Asteraceae</taxon>
        <taxon>Asteroideae</taxon>
        <taxon>Heliantheae alliance</taxon>
        <taxon>Heliantheae</taxon>
        <taxon>Ambrosia</taxon>
    </lineage>
</organism>
<dbReference type="InterPro" id="IPR014002">
    <property type="entry name" value="Agenet_dom_plant"/>
</dbReference>
<dbReference type="Proteomes" id="UP001206925">
    <property type="component" value="Unassembled WGS sequence"/>
</dbReference>
<evidence type="ECO:0000259" key="1">
    <source>
        <dbReference type="SMART" id="SM00743"/>
    </source>
</evidence>
<proteinExistence type="predicted"/>
<protein>
    <recommendedName>
        <fullName evidence="1">Agenet domain-containing protein</fullName>
    </recommendedName>
</protein>
<keyword evidence="3" id="KW-1185">Reference proteome</keyword>
<dbReference type="Gene3D" id="2.30.30.140">
    <property type="match status" value="1"/>
</dbReference>
<evidence type="ECO:0000313" key="2">
    <source>
        <dbReference type="EMBL" id="KAI7744524.1"/>
    </source>
</evidence>